<proteinExistence type="predicted"/>
<dbReference type="Proteomes" id="UP000677918">
    <property type="component" value="Unassembled WGS sequence"/>
</dbReference>
<dbReference type="EMBL" id="BOVK01000003">
    <property type="protein sequence ID" value="GIQ67421.1"/>
    <property type="molecule type" value="Genomic_DNA"/>
</dbReference>
<feature type="compositionally biased region" description="Basic and acidic residues" evidence="1">
    <location>
        <begin position="294"/>
        <end position="303"/>
    </location>
</feature>
<evidence type="ECO:0000313" key="4">
    <source>
        <dbReference type="Proteomes" id="UP000677918"/>
    </source>
</evidence>
<evidence type="ECO:0000259" key="2">
    <source>
        <dbReference type="Pfam" id="PF04492"/>
    </source>
</evidence>
<comment type="caution">
    <text evidence="3">The sequence shown here is derived from an EMBL/GenBank/DDBJ whole genome shotgun (WGS) entry which is preliminary data.</text>
</comment>
<dbReference type="Pfam" id="PF04492">
    <property type="entry name" value="Phage_rep_O"/>
    <property type="match status" value="1"/>
</dbReference>
<dbReference type="InterPro" id="IPR006497">
    <property type="entry name" value="Phage_lambda_VrpO_N"/>
</dbReference>
<evidence type="ECO:0000313" key="3">
    <source>
        <dbReference type="EMBL" id="GIQ67421.1"/>
    </source>
</evidence>
<dbReference type="Gene3D" id="1.10.10.630">
    <property type="entry name" value="DnaD domain-like"/>
    <property type="match status" value="1"/>
</dbReference>
<evidence type="ECO:0000256" key="1">
    <source>
        <dbReference type="SAM" id="MobiDB-lite"/>
    </source>
</evidence>
<feature type="region of interest" description="Disordered" evidence="1">
    <location>
        <begin position="157"/>
        <end position="188"/>
    </location>
</feature>
<name>A0A8J4H108_9BACL</name>
<feature type="domain" description="Bacteriophage lambda Replication protein O N-terminal" evidence="2">
    <location>
        <begin position="5"/>
        <end position="94"/>
    </location>
</feature>
<feature type="region of interest" description="Disordered" evidence="1">
    <location>
        <begin position="294"/>
        <end position="313"/>
    </location>
</feature>
<keyword evidence="4" id="KW-1185">Reference proteome</keyword>
<dbReference type="InterPro" id="IPR036388">
    <property type="entry name" value="WH-like_DNA-bd_sf"/>
</dbReference>
<feature type="compositionally biased region" description="Polar residues" evidence="1">
    <location>
        <begin position="161"/>
        <end position="172"/>
    </location>
</feature>
<dbReference type="RefSeq" id="WP_213410013.1">
    <property type="nucleotide sequence ID" value="NZ_BOVK01000003.1"/>
</dbReference>
<protein>
    <recommendedName>
        <fullName evidence="2">Bacteriophage lambda Replication protein O N-terminal domain-containing protein</fullName>
    </recommendedName>
</protein>
<sequence>MANPQPDKFTRISNELYEAIMQTDFSKRQRNILDLVLRMSYGCRKKFAILRPSDFELAGVGRNHVKQELQYLSSAKVLVVDGDLIGMNKNYEQWRVNLIKMFDHEKFNKVLKRNLDDATVPEMGIKVPETGTFNQVKTIPKTGTGVPETGIIENAEFPKQEYQSSQNGNSRVPKTGIGTSREPSHDAACGDLKESIKEIYKESSSGTKILNTNQDTEEPEQDNSTSFQNLFGIYQDNFTENGEIKPLEAELFGGLFDDYGGEWLLEAMRETYRQSPEKRTLAYIQGVLRGYAERGEAGPDHNRQKSKTSKHQRELEAIDQFIAEEEKQRGTERAGQALQDD</sequence>
<organism evidence="3 4">
    <name type="scientific">Xylanibacillus composti</name>
    <dbReference type="NCBI Taxonomy" id="1572762"/>
    <lineage>
        <taxon>Bacteria</taxon>
        <taxon>Bacillati</taxon>
        <taxon>Bacillota</taxon>
        <taxon>Bacilli</taxon>
        <taxon>Bacillales</taxon>
        <taxon>Paenibacillaceae</taxon>
        <taxon>Xylanibacillus</taxon>
    </lineage>
</organism>
<dbReference type="GO" id="GO:0006260">
    <property type="term" value="P:DNA replication"/>
    <property type="evidence" value="ECO:0007669"/>
    <property type="project" value="InterPro"/>
</dbReference>
<accession>A0A8J4H108</accession>
<dbReference type="InterPro" id="IPR034829">
    <property type="entry name" value="DnaD-like_sf"/>
</dbReference>
<dbReference type="Gene3D" id="1.10.10.10">
    <property type="entry name" value="Winged helix-like DNA-binding domain superfamily/Winged helix DNA-binding domain"/>
    <property type="match status" value="1"/>
</dbReference>
<dbReference type="AlphaFoldDB" id="A0A8J4H108"/>
<reference evidence="3" key="1">
    <citation type="submission" date="2021-04" db="EMBL/GenBank/DDBJ databases">
        <title>Draft genome sequence of Xylanibacillus composti strain K13.</title>
        <authorList>
            <person name="Uke A."/>
            <person name="Chhe C."/>
            <person name="Baramee S."/>
            <person name="Kosugi A."/>
        </authorList>
    </citation>
    <scope>NUCLEOTIDE SEQUENCE</scope>
    <source>
        <strain evidence="3">K13</strain>
    </source>
</reference>
<gene>
    <name evidence="3" type="ORF">XYCOK13_02450</name>
</gene>
<dbReference type="SUPFAM" id="SSF158499">
    <property type="entry name" value="DnaD domain-like"/>
    <property type="match status" value="1"/>
</dbReference>